<dbReference type="InterPro" id="IPR017850">
    <property type="entry name" value="Alkaline_phosphatase_core_sf"/>
</dbReference>
<dbReference type="Proteomes" id="UP001163046">
    <property type="component" value="Unassembled WGS sequence"/>
</dbReference>
<evidence type="ECO:0000256" key="4">
    <source>
        <dbReference type="ARBA" id="ARBA00022801"/>
    </source>
</evidence>
<dbReference type="GO" id="GO:0030200">
    <property type="term" value="P:heparan sulfate proteoglycan catabolic process"/>
    <property type="evidence" value="ECO:0007669"/>
    <property type="project" value="TreeGrafter"/>
</dbReference>
<evidence type="ECO:0000256" key="2">
    <source>
        <dbReference type="ARBA" id="ARBA00008779"/>
    </source>
</evidence>
<evidence type="ECO:0000256" key="5">
    <source>
        <dbReference type="ARBA" id="ARBA00023180"/>
    </source>
</evidence>
<dbReference type="CDD" id="cd16027">
    <property type="entry name" value="SGSH"/>
    <property type="match status" value="1"/>
</dbReference>
<dbReference type="AlphaFoldDB" id="A0A9W9ZS06"/>
<dbReference type="FunFam" id="3.40.720.10:FF:000026">
    <property type="entry name" value="N-sulphoglucosamine sulphohydrolase"/>
    <property type="match status" value="1"/>
</dbReference>
<evidence type="ECO:0008006" key="11">
    <source>
        <dbReference type="Google" id="ProtNLM"/>
    </source>
</evidence>
<evidence type="ECO:0000313" key="10">
    <source>
        <dbReference type="Proteomes" id="UP001163046"/>
    </source>
</evidence>
<evidence type="ECO:0000313" key="9">
    <source>
        <dbReference type="EMBL" id="KAJ7386435.1"/>
    </source>
</evidence>
<dbReference type="PROSITE" id="PS00523">
    <property type="entry name" value="SULFATASE_1"/>
    <property type="match status" value="1"/>
</dbReference>
<keyword evidence="3 6" id="KW-0732">Signal</keyword>
<comment type="cofactor">
    <cofactor evidence="1">
        <name>Ca(2+)</name>
        <dbReference type="ChEBI" id="CHEBI:29108"/>
    </cofactor>
</comment>
<evidence type="ECO:0000259" key="8">
    <source>
        <dbReference type="Pfam" id="PF16347"/>
    </source>
</evidence>
<dbReference type="InterPro" id="IPR024607">
    <property type="entry name" value="Sulfatase_CS"/>
</dbReference>
<dbReference type="InterPro" id="IPR000917">
    <property type="entry name" value="Sulfatase_N"/>
</dbReference>
<gene>
    <name evidence="9" type="ORF">OS493_008563</name>
</gene>
<feature type="signal peptide" evidence="6">
    <location>
        <begin position="1"/>
        <end position="21"/>
    </location>
</feature>
<organism evidence="9 10">
    <name type="scientific">Desmophyllum pertusum</name>
    <dbReference type="NCBI Taxonomy" id="174260"/>
    <lineage>
        <taxon>Eukaryota</taxon>
        <taxon>Metazoa</taxon>
        <taxon>Cnidaria</taxon>
        <taxon>Anthozoa</taxon>
        <taxon>Hexacorallia</taxon>
        <taxon>Scleractinia</taxon>
        <taxon>Caryophylliina</taxon>
        <taxon>Caryophylliidae</taxon>
        <taxon>Desmophyllum</taxon>
    </lineage>
</organism>
<dbReference type="GO" id="GO:0006027">
    <property type="term" value="P:glycosaminoglycan catabolic process"/>
    <property type="evidence" value="ECO:0007669"/>
    <property type="project" value="TreeGrafter"/>
</dbReference>
<dbReference type="PANTHER" id="PTHR43108">
    <property type="entry name" value="N-ACETYLGLUCOSAMINE-6-SULFATASE FAMILY MEMBER"/>
    <property type="match status" value="1"/>
</dbReference>
<dbReference type="Pfam" id="PF00884">
    <property type="entry name" value="Sulfatase"/>
    <property type="match status" value="1"/>
</dbReference>
<proteinExistence type="inferred from homology"/>
<reference evidence="9" key="1">
    <citation type="submission" date="2023-01" db="EMBL/GenBank/DDBJ databases">
        <title>Genome assembly of the deep-sea coral Lophelia pertusa.</title>
        <authorList>
            <person name="Herrera S."/>
            <person name="Cordes E."/>
        </authorList>
    </citation>
    <scope>NUCLEOTIDE SEQUENCE</scope>
    <source>
        <strain evidence="9">USNM1676648</strain>
        <tissue evidence="9">Polyp</tissue>
    </source>
</reference>
<feature type="domain" description="Sulfatase N-terminal" evidence="7">
    <location>
        <begin position="26"/>
        <end position="330"/>
    </location>
</feature>
<feature type="chain" id="PRO_5040903631" description="N-sulfoglucosamine sulfohydrolase" evidence="6">
    <location>
        <begin position="22"/>
        <end position="527"/>
    </location>
</feature>
<dbReference type="SUPFAM" id="SSF53649">
    <property type="entry name" value="Alkaline phosphatase-like"/>
    <property type="match status" value="1"/>
</dbReference>
<protein>
    <recommendedName>
        <fullName evidence="11">N-sulfoglucosamine sulfohydrolase</fullName>
    </recommendedName>
</protein>
<evidence type="ECO:0000259" key="7">
    <source>
        <dbReference type="Pfam" id="PF00884"/>
    </source>
</evidence>
<keyword evidence="5" id="KW-0325">Glycoprotein</keyword>
<dbReference type="PANTHER" id="PTHR43108:SF6">
    <property type="entry name" value="N-SULPHOGLUCOSAMINE SULPHOHYDROLASE"/>
    <property type="match status" value="1"/>
</dbReference>
<sequence>MGLHRFVLLFLASITFSKVQSFDKRRNVLVLIGDDAGFETQVYNNTVCKTPHINALAKRSVIFRNAFTSVSSCSPSRSAILTGLPQHQNGMYGLHHEFHHFNSFDAVRSLPLVLQKENVRTGIIGKKHVGPESVYPFEFSYTELNCKLLQCGRNITHMKDLARKFFQGSQNDSRPFFLYIGYFDPHRCGTTQKYGEFCEKFGNGEPGMGLIPDWKPLHYSPEEVIVPYFIQDTPAARQEIANQYTSISRLDQGIGLILEELRQAGFEENTLVIFSSDNGIPFPGAKTNLYHPGMAEPYLVSSPYVPERWGHMSDAMVSLLDIVPTVLDWFRIDYPAYKLFGPNNVQLTGKSVLPVLQQEPQSGWDTAFASHNLHEVTMYYPMRVLQKKNLKLVHNIAYKMPYPIALDIFTSYTYQDLLNHTRQGRPTGWFRTLEQYYYRAQWELFDLSTDPKELTNLFNKPEYQEVLKELRHELLAWQKTTDDQWICSPGESWWKEFVSLWIMTCDQSVKSFIIQCKPCPLSSWASG</sequence>
<dbReference type="OrthoDB" id="10012954at2759"/>
<evidence type="ECO:0000256" key="3">
    <source>
        <dbReference type="ARBA" id="ARBA00022729"/>
    </source>
</evidence>
<evidence type="ECO:0000256" key="1">
    <source>
        <dbReference type="ARBA" id="ARBA00001913"/>
    </source>
</evidence>
<keyword evidence="10" id="KW-1185">Reference proteome</keyword>
<feature type="domain" description="N-sulphoglucosamine sulphohydrolase C-terminal" evidence="8">
    <location>
        <begin position="430"/>
        <end position="478"/>
    </location>
</feature>
<accession>A0A9W9ZS06</accession>
<dbReference type="Pfam" id="PF16347">
    <property type="entry name" value="SGSH_C"/>
    <property type="match status" value="1"/>
</dbReference>
<dbReference type="Gene3D" id="3.40.720.10">
    <property type="entry name" value="Alkaline Phosphatase, subunit A"/>
    <property type="match status" value="1"/>
</dbReference>
<keyword evidence="4" id="KW-0378">Hydrolase</keyword>
<name>A0A9W9ZS06_9CNID</name>
<comment type="caution">
    <text evidence="9">The sequence shown here is derived from an EMBL/GenBank/DDBJ whole genome shotgun (WGS) entry which is preliminary data.</text>
</comment>
<evidence type="ECO:0000256" key="6">
    <source>
        <dbReference type="SAM" id="SignalP"/>
    </source>
</evidence>
<dbReference type="GO" id="GO:0016250">
    <property type="term" value="F:N-sulfoglucosamine sulfohydrolase activity"/>
    <property type="evidence" value="ECO:0007669"/>
    <property type="project" value="TreeGrafter"/>
</dbReference>
<comment type="similarity">
    <text evidence="2">Belongs to the sulfatase family.</text>
</comment>
<dbReference type="EMBL" id="MU825876">
    <property type="protein sequence ID" value="KAJ7386435.1"/>
    <property type="molecule type" value="Genomic_DNA"/>
</dbReference>
<dbReference type="InterPro" id="IPR032506">
    <property type="entry name" value="SGSH_C"/>
</dbReference>